<proteinExistence type="predicted"/>
<dbReference type="Proteomes" id="UP000597338">
    <property type="component" value="Unassembled WGS sequence"/>
</dbReference>
<dbReference type="InterPro" id="IPR049503">
    <property type="entry name" value="AbiJ_NTD4"/>
</dbReference>
<evidence type="ECO:0000259" key="1">
    <source>
        <dbReference type="Pfam" id="PF18863"/>
    </source>
</evidence>
<evidence type="ECO:0000313" key="3">
    <source>
        <dbReference type="Proteomes" id="UP000597338"/>
    </source>
</evidence>
<organism evidence="2 3">
    <name type="scientific">Parapedobacter defluvii</name>
    <dbReference type="NCBI Taxonomy" id="2045106"/>
    <lineage>
        <taxon>Bacteria</taxon>
        <taxon>Pseudomonadati</taxon>
        <taxon>Bacteroidota</taxon>
        <taxon>Sphingobacteriia</taxon>
        <taxon>Sphingobacteriales</taxon>
        <taxon>Sphingobacteriaceae</taxon>
        <taxon>Parapedobacter</taxon>
    </lineage>
</organism>
<dbReference type="EMBL" id="BMIK01000040">
    <property type="protein sequence ID" value="GGC50289.1"/>
    <property type="molecule type" value="Genomic_DNA"/>
</dbReference>
<name>A0ABQ1N0L5_9SPHI</name>
<gene>
    <name evidence="2" type="ORF">GCM10011386_48140</name>
</gene>
<feature type="domain" description="HEPN AbiJ-N-terminal" evidence="1">
    <location>
        <begin position="1"/>
        <end position="150"/>
    </location>
</feature>
<dbReference type="RefSeq" id="WP_188754038.1">
    <property type="nucleotide sequence ID" value="NZ_BMIK01000040.1"/>
</dbReference>
<comment type="caution">
    <text evidence="2">The sequence shown here is derived from an EMBL/GenBank/DDBJ whole genome shotgun (WGS) entry which is preliminary data.</text>
</comment>
<keyword evidence="3" id="KW-1185">Reference proteome</keyword>
<protein>
    <recommendedName>
        <fullName evidence="1">HEPN AbiJ-N-terminal domain-containing protein</fullName>
    </recommendedName>
</protein>
<sequence>MRFSQRIGKKSIRTIFQVDDIDDDLRNRLWNIIYLAFEKISVSYQEYFFKKVWKDFLNLKISDIPTIQGKLSPRKAVEYLGDWFSDAHWFEVYDFIEYLINSGGFEFRDEFIEDCNKALRLEVAAYRIVDKLVVRVNSEEEIQSIEEAISSTDHYKSVNTHLHAALNFLSDRTEPDYRNSIKESISAVEAFCKIIAEDDKATLGTAIAIIERKHKLHGSLKTAIKGLYGYTSDAGGIRHSLLENDADIDFEDAKFMLVSCTAFINFLKGKIIL</sequence>
<evidence type="ECO:0000313" key="2">
    <source>
        <dbReference type="EMBL" id="GGC50289.1"/>
    </source>
</evidence>
<accession>A0ABQ1N0L5</accession>
<reference evidence="3" key="1">
    <citation type="journal article" date="2019" name="Int. J. Syst. Evol. Microbiol.">
        <title>The Global Catalogue of Microorganisms (GCM) 10K type strain sequencing project: providing services to taxonomists for standard genome sequencing and annotation.</title>
        <authorList>
            <consortium name="The Broad Institute Genomics Platform"/>
            <consortium name="The Broad Institute Genome Sequencing Center for Infectious Disease"/>
            <person name="Wu L."/>
            <person name="Ma J."/>
        </authorList>
    </citation>
    <scope>NUCLEOTIDE SEQUENCE [LARGE SCALE GENOMIC DNA]</scope>
    <source>
        <strain evidence="3">CGMCC 1.15342</strain>
    </source>
</reference>
<dbReference type="Pfam" id="PF18863">
    <property type="entry name" value="AbiJ_NTD4"/>
    <property type="match status" value="1"/>
</dbReference>